<sequence>MAGTPSFESSLYTFEIVSTLDEEEDPLELAAGERVRLDRVMIEPNGLS</sequence>
<dbReference type="AlphaFoldDB" id="A0A9J5XDD9"/>
<organism evidence="1 2">
    <name type="scientific">Solanum commersonii</name>
    <name type="common">Commerson's wild potato</name>
    <name type="synonym">Commerson's nightshade</name>
    <dbReference type="NCBI Taxonomy" id="4109"/>
    <lineage>
        <taxon>Eukaryota</taxon>
        <taxon>Viridiplantae</taxon>
        <taxon>Streptophyta</taxon>
        <taxon>Embryophyta</taxon>
        <taxon>Tracheophyta</taxon>
        <taxon>Spermatophyta</taxon>
        <taxon>Magnoliopsida</taxon>
        <taxon>eudicotyledons</taxon>
        <taxon>Gunneridae</taxon>
        <taxon>Pentapetalae</taxon>
        <taxon>asterids</taxon>
        <taxon>lamiids</taxon>
        <taxon>Solanales</taxon>
        <taxon>Solanaceae</taxon>
        <taxon>Solanoideae</taxon>
        <taxon>Solaneae</taxon>
        <taxon>Solanum</taxon>
    </lineage>
</organism>
<protein>
    <submittedName>
        <fullName evidence="1">Uncharacterized protein</fullName>
    </submittedName>
</protein>
<evidence type="ECO:0000313" key="1">
    <source>
        <dbReference type="EMBL" id="KAG5584904.1"/>
    </source>
</evidence>
<keyword evidence="2" id="KW-1185">Reference proteome</keyword>
<gene>
    <name evidence="1" type="ORF">H5410_045338</name>
</gene>
<dbReference type="Proteomes" id="UP000824120">
    <property type="component" value="Chromosome 9"/>
</dbReference>
<comment type="caution">
    <text evidence="1">The sequence shown here is derived from an EMBL/GenBank/DDBJ whole genome shotgun (WGS) entry which is preliminary data.</text>
</comment>
<proteinExistence type="predicted"/>
<accession>A0A9J5XDD9</accession>
<reference evidence="1 2" key="1">
    <citation type="submission" date="2020-09" db="EMBL/GenBank/DDBJ databases">
        <title>De no assembly of potato wild relative species, Solanum commersonii.</title>
        <authorList>
            <person name="Cho K."/>
        </authorList>
    </citation>
    <scope>NUCLEOTIDE SEQUENCE [LARGE SCALE GENOMIC DNA]</scope>
    <source>
        <strain evidence="1">LZ3.2</strain>
        <tissue evidence="1">Leaf</tissue>
    </source>
</reference>
<dbReference type="EMBL" id="JACXVP010000009">
    <property type="protein sequence ID" value="KAG5584904.1"/>
    <property type="molecule type" value="Genomic_DNA"/>
</dbReference>
<evidence type="ECO:0000313" key="2">
    <source>
        <dbReference type="Proteomes" id="UP000824120"/>
    </source>
</evidence>
<name>A0A9J5XDD9_SOLCO</name>